<feature type="binding site" evidence="7 8">
    <location>
        <position position="38"/>
    </location>
    <ligand>
        <name>S-adenosyl-L-methionine</name>
        <dbReference type="ChEBI" id="CHEBI:59789"/>
    </ligand>
</feature>
<feature type="binding site" evidence="7 8">
    <location>
        <position position="105"/>
    </location>
    <ligand>
        <name>S-adenosyl-L-methionine</name>
        <dbReference type="ChEBI" id="CHEBI:59789"/>
    </ligand>
</feature>
<protein>
    <recommendedName>
        <fullName evidence="7">Ribosomal RNA small subunit methyltransferase A</fullName>
        <ecNumber evidence="7">2.1.1.182</ecNumber>
    </recommendedName>
    <alternativeName>
        <fullName evidence="7">16S rRNA (adenine(1518)-N(6)/adenine(1519)-N(6))-dimethyltransferase</fullName>
    </alternativeName>
    <alternativeName>
        <fullName evidence="7">16S rRNA dimethyladenosine transferase</fullName>
    </alternativeName>
    <alternativeName>
        <fullName evidence="7">16S rRNA dimethylase</fullName>
    </alternativeName>
    <alternativeName>
        <fullName evidence="7">S-adenosylmethionine-6-N', N'-adenosyl(rRNA) dimethyltransferase</fullName>
    </alternativeName>
</protein>
<dbReference type="PROSITE" id="PS51689">
    <property type="entry name" value="SAM_RNA_A_N6_MT"/>
    <property type="match status" value="1"/>
</dbReference>
<evidence type="ECO:0000256" key="7">
    <source>
        <dbReference type="HAMAP-Rule" id="MF_00607"/>
    </source>
</evidence>
<evidence type="ECO:0000313" key="10">
    <source>
        <dbReference type="EMBL" id="PIR45412.1"/>
    </source>
</evidence>
<dbReference type="SMART" id="SM00650">
    <property type="entry name" value="rADc"/>
    <property type="match status" value="1"/>
</dbReference>
<dbReference type="GO" id="GO:0052908">
    <property type="term" value="F:16S rRNA (adenine(1518)-N(6)/adenine(1519)-N(6))-dimethyltransferase activity"/>
    <property type="evidence" value="ECO:0007669"/>
    <property type="project" value="UniProtKB-EC"/>
</dbReference>
<organism evidence="10 11">
    <name type="scientific">Candidatus Vogelbacteria bacterium CG10_big_fil_rev_8_21_14_0_10_50_13</name>
    <dbReference type="NCBI Taxonomy" id="1975044"/>
    <lineage>
        <taxon>Bacteria</taxon>
        <taxon>Candidatus Vogeliibacteriota</taxon>
    </lineage>
</organism>
<evidence type="ECO:0000256" key="3">
    <source>
        <dbReference type="ARBA" id="ARBA00022603"/>
    </source>
</evidence>
<accession>A0A2H0RFU1</accession>
<dbReference type="EMBL" id="PCYJ01000022">
    <property type="protein sequence ID" value="PIR45412.1"/>
    <property type="molecule type" value="Genomic_DNA"/>
</dbReference>
<dbReference type="CDD" id="cd02440">
    <property type="entry name" value="AdoMet_MTases"/>
    <property type="match status" value="1"/>
</dbReference>
<evidence type="ECO:0000259" key="9">
    <source>
        <dbReference type="SMART" id="SM00650"/>
    </source>
</evidence>
<dbReference type="PANTHER" id="PTHR11727:SF7">
    <property type="entry name" value="DIMETHYLADENOSINE TRANSFERASE-RELATED"/>
    <property type="match status" value="1"/>
</dbReference>
<keyword evidence="2 7" id="KW-0698">rRNA processing</keyword>
<comment type="catalytic activity">
    <reaction evidence="7">
        <text>adenosine(1518)/adenosine(1519) in 16S rRNA + 4 S-adenosyl-L-methionine = N(6)-dimethyladenosine(1518)/N(6)-dimethyladenosine(1519) in 16S rRNA + 4 S-adenosyl-L-homocysteine + 4 H(+)</text>
        <dbReference type="Rhea" id="RHEA:19609"/>
        <dbReference type="Rhea" id="RHEA-COMP:10232"/>
        <dbReference type="Rhea" id="RHEA-COMP:10233"/>
        <dbReference type="ChEBI" id="CHEBI:15378"/>
        <dbReference type="ChEBI" id="CHEBI:57856"/>
        <dbReference type="ChEBI" id="CHEBI:59789"/>
        <dbReference type="ChEBI" id="CHEBI:74411"/>
        <dbReference type="ChEBI" id="CHEBI:74493"/>
        <dbReference type="EC" id="2.1.1.182"/>
    </reaction>
</comment>
<evidence type="ECO:0000256" key="4">
    <source>
        <dbReference type="ARBA" id="ARBA00022679"/>
    </source>
</evidence>
<feature type="binding site" evidence="7 8">
    <location>
        <position position="59"/>
    </location>
    <ligand>
        <name>S-adenosyl-L-methionine</name>
        <dbReference type="ChEBI" id="CHEBI:59789"/>
    </ligand>
</feature>
<dbReference type="GO" id="GO:0003723">
    <property type="term" value="F:RNA binding"/>
    <property type="evidence" value="ECO:0007669"/>
    <property type="project" value="UniProtKB-UniRule"/>
</dbReference>
<feature type="binding site" evidence="7 8">
    <location>
        <position position="13"/>
    </location>
    <ligand>
        <name>S-adenosyl-L-methionine</name>
        <dbReference type="ChEBI" id="CHEBI:59789"/>
    </ligand>
</feature>
<dbReference type="InterPro" id="IPR023165">
    <property type="entry name" value="rRNA_Ade_diMease-like_C"/>
</dbReference>
<name>A0A2H0RFU1_9BACT</name>
<dbReference type="HAMAP" id="MF_00607">
    <property type="entry name" value="16SrRNA_methyltr_A"/>
    <property type="match status" value="1"/>
</dbReference>
<dbReference type="Pfam" id="PF00398">
    <property type="entry name" value="RrnaAD"/>
    <property type="match status" value="1"/>
</dbReference>
<dbReference type="InterPro" id="IPR011530">
    <property type="entry name" value="rRNA_adenine_dimethylase"/>
</dbReference>
<keyword evidence="1 7" id="KW-0963">Cytoplasm</keyword>
<dbReference type="GO" id="GO:0005829">
    <property type="term" value="C:cytosol"/>
    <property type="evidence" value="ECO:0007669"/>
    <property type="project" value="TreeGrafter"/>
</dbReference>
<comment type="caution">
    <text evidence="10">The sequence shown here is derived from an EMBL/GenBank/DDBJ whole genome shotgun (WGS) entry which is preliminary data.</text>
</comment>
<keyword evidence="5 7" id="KW-0949">S-adenosyl-L-methionine</keyword>
<dbReference type="Gene3D" id="1.10.8.100">
    <property type="entry name" value="Ribosomal RNA adenine dimethylase-like, domain 2"/>
    <property type="match status" value="1"/>
</dbReference>
<dbReference type="Proteomes" id="UP000230906">
    <property type="component" value="Unassembled WGS sequence"/>
</dbReference>
<feature type="binding site" evidence="7 8">
    <location>
        <position position="11"/>
    </location>
    <ligand>
        <name>S-adenosyl-L-methionine</name>
        <dbReference type="ChEBI" id="CHEBI:59789"/>
    </ligand>
</feature>
<proteinExistence type="inferred from homology"/>
<keyword evidence="3 7" id="KW-0489">Methyltransferase</keyword>
<dbReference type="NCBIfam" id="TIGR00755">
    <property type="entry name" value="ksgA"/>
    <property type="match status" value="1"/>
</dbReference>
<reference evidence="10 11" key="1">
    <citation type="submission" date="2017-09" db="EMBL/GenBank/DDBJ databases">
        <title>Depth-based differentiation of microbial function through sediment-hosted aquifers and enrichment of novel symbionts in the deep terrestrial subsurface.</title>
        <authorList>
            <person name="Probst A.J."/>
            <person name="Ladd B."/>
            <person name="Jarett J.K."/>
            <person name="Geller-Mcgrath D.E."/>
            <person name="Sieber C.M."/>
            <person name="Emerson J.B."/>
            <person name="Anantharaman K."/>
            <person name="Thomas B.C."/>
            <person name="Malmstrom R."/>
            <person name="Stieglmeier M."/>
            <person name="Klingl A."/>
            <person name="Woyke T."/>
            <person name="Ryan C.M."/>
            <person name="Banfield J.F."/>
        </authorList>
    </citation>
    <scope>NUCLEOTIDE SEQUENCE [LARGE SCALE GENOMIC DNA]</scope>
    <source>
        <strain evidence="10">CG10_big_fil_rev_8_21_14_0_10_50_13</strain>
    </source>
</reference>
<evidence type="ECO:0000256" key="5">
    <source>
        <dbReference type="ARBA" id="ARBA00022691"/>
    </source>
</evidence>
<dbReference type="InterPro" id="IPR020598">
    <property type="entry name" value="rRNA_Ade_methylase_Trfase_N"/>
</dbReference>
<comment type="similarity">
    <text evidence="7">Belongs to the class I-like SAM-binding methyltransferase superfamily. rRNA adenine N(6)-methyltransferase family. RsmA subfamily.</text>
</comment>
<comment type="subcellular location">
    <subcellularLocation>
        <location evidence="7">Cytoplasm</location>
    </subcellularLocation>
</comment>
<dbReference type="SUPFAM" id="SSF53335">
    <property type="entry name" value="S-adenosyl-L-methionine-dependent methyltransferases"/>
    <property type="match status" value="1"/>
</dbReference>
<dbReference type="PROSITE" id="PS01131">
    <property type="entry name" value="RRNA_A_DIMETH"/>
    <property type="match status" value="1"/>
</dbReference>
<evidence type="ECO:0000256" key="1">
    <source>
        <dbReference type="ARBA" id="ARBA00022490"/>
    </source>
</evidence>
<dbReference type="EC" id="2.1.1.182" evidence="7"/>
<evidence type="ECO:0000256" key="2">
    <source>
        <dbReference type="ARBA" id="ARBA00022552"/>
    </source>
</evidence>
<gene>
    <name evidence="7 10" type="primary">rsmA</name>
    <name evidence="7" type="synonym">ksgA</name>
    <name evidence="10" type="ORF">COV09_01460</name>
</gene>
<sequence>MLKAKKSLGQNWLVNEKIVGEIVAAAKIKRGEMVLEAGPGGGVLTAALLATGAKVIAIEKDNRLQEILQKKFKTEIESGQLKLIHGDVLNFDPILINQSYKIVANLPYYLTGGFIRQFLTARAKPSAMTLMLQKEVAERIVALPAGRQAKNSKESVLSISVKAYGKPRLVKTVKRGNFRPVPKVDSGVVTIEQISANNFKHCDEKKFFQILKSGFGSKRKKLKNNLDLTGQMLATYGDRRAEDLQLTDWLKLCANR</sequence>
<keyword evidence="6 7" id="KW-0694">RNA-binding</keyword>
<dbReference type="InterPro" id="IPR020596">
    <property type="entry name" value="rRNA_Ade_Mease_Trfase_CS"/>
</dbReference>
<evidence type="ECO:0000256" key="8">
    <source>
        <dbReference type="PROSITE-ProRule" id="PRU01026"/>
    </source>
</evidence>
<dbReference type="InterPro" id="IPR001737">
    <property type="entry name" value="KsgA/Erm"/>
</dbReference>
<comment type="function">
    <text evidence="7">Specifically dimethylates two adjacent adenosines (A1518 and A1519) in the loop of a conserved hairpin near the 3'-end of 16S rRNA in the 30S particle. May play a critical role in biogenesis of 30S subunits.</text>
</comment>
<dbReference type="InterPro" id="IPR029063">
    <property type="entry name" value="SAM-dependent_MTases_sf"/>
</dbReference>
<dbReference type="AlphaFoldDB" id="A0A2H0RFU1"/>
<evidence type="ECO:0000256" key="6">
    <source>
        <dbReference type="ARBA" id="ARBA00022884"/>
    </source>
</evidence>
<evidence type="ECO:0000313" key="11">
    <source>
        <dbReference type="Proteomes" id="UP000230906"/>
    </source>
</evidence>
<dbReference type="PANTHER" id="PTHR11727">
    <property type="entry name" value="DIMETHYLADENOSINE TRANSFERASE"/>
    <property type="match status" value="1"/>
</dbReference>
<feature type="binding site" evidence="7 8">
    <location>
        <position position="87"/>
    </location>
    <ligand>
        <name>S-adenosyl-L-methionine</name>
        <dbReference type="ChEBI" id="CHEBI:59789"/>
    </ligand>
</feature>
<keyword evidence="4 7" id="KW-0808">Transferase</keyword>
<dbReference type="Gene3D" id="3.40.50.150">
    <property type="entry name" value="Vaccinia Virus protein VP39"/>
    <property type="match status" value="1"/>
</dbReference>
<feature type="domain" description="Ribosomal RNA adenine methylase transferase N-terminal" evidence="9">
    <location>
        <begin position="18"/>
        <end position="195"/>
    </location>
</feature>